<dbReference type="EMBL" id="JAGEUA010000004">
    <property type="protein sequence ID" value="KAL0983816.1"/>
    <property type="molecule type" value="Genomic_DNA"/>
</dbReference>
<name>A0ABD0WU61_UMBPY</name>
<dbReference type="InterPro" id="IPR029526">
    <property type="entry name" value="PGBD"/>
</dbReference>
<dbReference type="Pfam" id="PF13843">
    <property type="entry name" value="DDE_Tnp_1_7"/>
    <property type="match status" value="1"/>
</dbReference>
<dbReference type="Proteomes" id="UP001557470">
    <property type="component" value="Unassembled WGS sequence"/>
</dbReference>
<dbReference type="InterPro" id="IPR042423">
    <property type="entry name" value="PGBD5"/>
</dbReference>
<feature type="compositionally biased region" description="Polar residues" evidence="1">
    <location>
        <begin position="53"/>
        <end position="67"/>
    </location>
</feature>
<organism evidence="3 4">
    <name type="scientific">Umbra pygmaea</name>
    <name type="common">Eastern mudminnow</name>
    <dbReference type="NCBI Taxonomy" id="75934"/>
    <lineage>
        <taxon>Eukaryota</taxon>
        <taxon>Metazoa</taxon>
        <taxon>Chordata</taxon>
        <taxon>Craniata</taxon>
        <taxon>Vertebrata</taxon>
        <taxon>Euteleostomi</taxon>
        <taxon>Actinopterygii</taxon>
        <taxon>Neopterygii</taxon>
        <taxon>Teleostei</taxon>
        <taxon>Protacanthopterygii</taxon>
        <taxon>Esociformes</taxon>
        <taxon>Umbridae</taxon>
        <taxon>Umbra</taxon>
    </lineage>
</organism>
<evidence type="ECO:0000256" key="1">
    <source>
        <dbReference type="SAM" id="MobiDB-lite"/>
    </source>
</evidence>
<feature type="domain" description="PiggyBac transposable element-derived protein" evidence="2">
    <location>
        <begin position="132"/>
        <end position="497"/>
    </location>
</feature>
<dbReference type="AlphaFoldDB" id="A0ABD0WU61"/>
<gene>
    <name evidence="3" type="ORF">UPYG_G00133120</name>
</gene>
<protein>
    <recommendedName>
        <fullName evidence="2">PiggyBac transposable element-derived protein domain-containing protein</fullName>
    </recommendedName>
</protein>
<evidence type="ECO:0000313" key="4">
    <source>
        <dbReference type="Proteomes" id="UP001557470"/>
    </source>
</evidence>
<evidence type="ECO:0000259" key="2">
    <source>
        <dbReference type="Pfam" id="PF13843"/>
    </source>
</evidence>
<feature type="region of interest" description="Disordered" evidence="1">
    <location>
        <begin position="42"/>
        <end position="71"/>
    </location>
</feature>
<accession>A0ABD0WU61</accession>
<dbReference type="PANTHER" id="PTHR28576">
    <property type="entry name" value="PIGGYBAC TRANSPOSABLE ELEMENT-DERIVED PROTEIN 5"/>
    <property type="match status" value="1"/>
</dbReference>
<evidence type="ECO:0000313" key="3">
    <source>
        <dbReference type="EMBL" id="KAL0983816.1"/>
    </source>
</evidence>
<sequence>MPNIVQCGKLQEHQAMAECGRNALSVLEAARSRYESLQISDDVFGESGDDSSDNPFYSTSGDSNSDNCCLEAGDDQRAGEIVNNQSGGPPGSFSKIQAEEDGWSDTLHDIPVPPYNDTYGPTQRMPATATCMDFFQLFVPDNAIQNMVTQTNMYAKKYQERFGSDEGWRNVTSAEMRAFLGFVTSTSVQRCESVLSIWSSGFFSNSSIALKMSQARFEKILKYFHIVAFRSSHGSQGLYKIQPFLDSLQQSFGYNTFRPSQTQVLHEPLIDEDPVFITTCTERELRKRKKRKFSLWVRQCTSTGFICQIYVHLKEGPGSDGLASLKNKPQLHSMVAKQLCQNLSGRNSIIFTGPTITSLNLFQEFEKQEIYCCGLLSPRKSDCTGLPQSMLMNPERPQQRGQYGSMMKGNTSLISWYNKGHFRFLTNAYSPIKEGVIIKRKSGEIPCPLAVEAFAAHLSYICKYDDKYSKYFIFHKPNKTWQQVFWLTISIAINNAYILYKMSDAYHVKRYSRAQFGERLVRELLDLDVCSPSQ</sequence>
<dbReference type="PANTHER" id="PTHR28576:SF2">
    <property type="entry name" value="PIGGYBAC TRANSPOSABLE ELEMENT-DERIVED PROTEIN 5"/>
    <property type="match status" value="1"/>
</dbReference>
<comment type="caution">
    <text evidence="3">The sequence shown here is derived from an EMBL/GenBank/DDBJ whole genome shotgun (WGS) entry which is preliminary data.</text>
</comment>
<reference evidence="3 4" key="1">
    <citation type="submission" date="2024-06" db="EMBL/GenBank/DDBJ databases">
        <authorList>
            <person name="Pan Q."/>
            <person name="Wen M."/>
            <person name="Jouanno E."/>
            <person name="Zahm M."/>
            <person name="Klopp C."/>
            <person name="Cabau C."/>
            <person name="Louis A."/>
            <person name="Berthelot C."/>
            <person name="Parey E."/>
            <person name="Roest Crollius H."/>
            <person name="Montfort J."/>
            <person name="Robinson-Rechavi M."/>
            <person name="Bouchez O."/>
            <person name="Lampietro C."/>
            <person name="Lopez Roques C."/>
            <person name="Donnadieu C."/>
            <person name="Postlethwait J."/>
            <person name="Bobe J."/>
            <person name="Verreycken H."/>
            <person name="Guiguen Y."/>
        </authorList>
    </citation>
    <scope>NUCLEOTIDE SEQUENCE [LARGE SCALE GENOMIC DNA]</scope>
    <source>
        <strain evidence="3">Up_M1</strain>
        <tissue evidence="3">Testis</tissue>
    </source>
</reference>
<keyword evidence="4" id="KW-1185">Reference proteome</keyword>
<feature type="compositionally biased region" description="Acidic residues" evidence="1">
    <location>
        <begin position="43"/>
        <end position="52"/>
    </location>
</feature>
<proteinExistence type="predicted"/>